<accession>K4JUD1</accession>
<sequence>MASTSSSNVNLKRSLESEGGERGGVKKMKVARMDCRPGKVMRFTCKPVEKRDQAVRELSEKLGSAARIIAGNDDGVVVVKFEERFQKARDFLDGFDWMLEDEAELNRWFEIDSNEKLYDDDVMKLSDDIEPIKIDEDVHRLLNYLYSVKGMQTEFKGKSKTYFLFTLNNLIKLKLIESKGENAERTLKRIGDIDPNNFKLYKYGELFGLRHLPNMPHTFIFNRLDYKPMGEIAVAVRSGHICKALSNFKTETARKLGDVMAMVFEKVITKVAEDHVKEVGMETFVETVVRPTLEGALPEAIDSRLELLDAESKIMELKAETVHERMLRLKAEAEAVKFDGLRIQAEEASRESKLLAIESQINEIKAQEETRVALFDKRQAELGEERIRLEKEKEANKFKLERIIERPNQDLTHQGDRRRREGVVWIQRTHLSSAEEKRKKPVYKQNGEVSTEPLHYTLYRSEHEEKSETLRQTRDLVKKYVKKSSYTMERLTPSLVLYGGNNVEETKKLFKQTFKARGGRLLMTVAEEAEFDQKIREKIVPFVKQSYALGLHNGTLAFCNEAILKSLPVEDEAFCMEIIGEM</sequence>
<organism evidence="2 3">
    <name type="scientific">Abalone herpesvirus (isolate Abalone/Australia/Victoria/2009)</name>
    <name type="common">AbHV</name>
    <dbReference type="NCBI Taxonomy" id="1241371"/>
    <lineage>
        <taxon>Viruses</taxon>
        <taxon>Duplodnaviria</taxon>
        <taxon>Heunggongvirae</taxon>
        <taxon>Peploviricota</taxon>
        <taxon>Herviviricetes</taxon>
        <taxon>Herpesvirales</taxon>
        <taxon>Malacoherpesviridae</taxon>
        <taxon>Aurivirus</taxon>
        <taxon>Aurivirus haliotidmalaco1</taxon>
    </lineage>
</organism>
<feature type="region of interest" description="Disordered" evidence="1">
    <location>
        <begin position="1"/>
        <end position="27"/>
    </location>
</feature>
<dbReference type="RefSeq" id="YP_006908654.1">
    <property type="nucleotide sequence ID" value="NC_018874.1"/>
</dbReference>
<name>K4JUD1_ABHV</name>
<proteinExistence type="predicted"/>
<reference evidence="2 3" key="1">
    <citation type="submission" date="2012-08" db="EMBL/GenBank/DDBJ databases">
        <title>Abalone herpesvirus genome reveals unexpected ancestry.</title>
        <authorList>
            <person name="Savin K.W."/>
            <person name="Fegan M."/>
            <person name="Powney R."/>
            <person name="Savage D."/>
            <person name="Wong F."/>
            <person name="Sawbridge T."/>
            <person name="Helsham J."/>
            <person name="Vardy M."/>
            <person name="Cogan N."/>
            <person name="Mohammad I."/>
            <person name="Cocks B.G."/>
            <person name="Warner S."/>
        </authorList>
    </citation>
    <scope>NUCLEOTIDE SEQUENCE [LARGE SCALE GENOMIC DNA]</scope>
    <source>
        <strain evidence="3">Isolate Abalone/Australia/Victoria/2009</strain>
    </source>
</reference>
<protein>
    <submittedName>
        <fullName evidence="2">Uncharacterized protein</fullName>
    </submittedName>
</protein>
<keyword evidence="3" id="KW-1185">Reference proteome</keyword>
<organismHost>
    <name type="scientific">Haliotidae</name>
    <name type="common">abalones</name>
    <dbReference type="NCBI Taxonomy" id="6451"/>
</organismHost>
<dbReference type="EMBL" id="JX453331">
    <property type="protein sequence ID" value="AFU90014.1"/>
    <property type="molecule type" value="Genomic_DNA"/>
</dbReference>
<feature type="compositionally biased region" description="Polar residues" evidence="1">
    <location>
        <begin position="1"/>
        <end position="11"/>
    </location>
</feature>
<gene>
    <name evidence="2" type="ORF">AbHV_ORF4</name>
</gene>
<feature type="compositionally biased region" description="Basic and acidic residues" evidence="1">
    <location>
        <begin position="13"/>
        <end position="24"/>
    </location>
</feature>
<dbReference type="KEGG" id="vg:13853623"/>
<dbReference type="GeneID" id="13853623"/>
<evidence type="ECO:0000313" key="2">
    <source>
        <dbReference type="EMBL" id="AFU90014.1"/>
    </source>
</evidence>
<evidence type="ECO:0000256" key="1">
    <source>
        <dbReference type="SAM" id="MobiDB-lite"/>
    </source>
</evidence>
<dbReference type="Proteomes" id="UP000029777">
    <property type="component" value="Segment"/>
</dbReference>
<evidence type="ECO:0000313" key="3">
    <source>
        <dbReference type="Proteomes" id="UP000029777"/>
    </source>
</evidence>